<reference evidence="2" key="1">
    <citation type="submission" date="2014-09" db="EMBL/GenBank/DDBJ databases">
        <authorList>
            <person name="Magalhaes I.L.F."/>
            <person name="Oliveira U."/>
            <person name="Santos F.R."/>
            <person name="Vidigal T.H.D.A."/>
            <person name="Brescovit A.D."/>
            <person name="Santos A.J."/>
        </authorList>
    </citation>
    <scope>NUCLEOTIDE SEQUENCE</scope>
    <source>
        <tissue evidence="2">Shoot tissue taken approximately 20 cm above the soil surface</tissue>
    </source>
</reference>
<dbReference type="PANTHER" id="PTHR45763">
    <property type="entry name" value="HYDROLASE, ALPHA/BETA FOLD FAMILY PROTEIN, EXPRESSED-RELATED"/>
    <property type="match status" value="1"/>
</dbReference>
<proteinExistence type="predicted"/>
<sequence>MAPRLVFVLPIVLLGSALQAVLRPPLPKLCGSSGGPPLTSPRIKLRDGRYLAYREDGVQKDKAKYKIITVHPFDTTKDFPLPVSEVKQTAHRN</sequence>
<feature type="signal peptide" evidence="1">
    <location>
        <begin position="1"/>
        <end position="19"/>
    </location>
</feature>
<evidence type="ECO:0000256" key="1">
    <source>
        <dbReference type="SAM" id="SignalP"/>
    </source>
</evidence>
<evidence type="ECO:0000313" key="2">
    <source>
        <dbReference type="EMBL" id="JAD16369.1"/>
    </source>
</evidence>
<accession>A0A0A8XR06</accession>
<organism evidence="2">
    <name type="scientific">Arundo donax</name>
    <name type="common">Giant reed</name>
    <name type="synonym">Donax arundinaceus</name>
    <dbReference type="NCBI Taxonomy" id="35708"/>
    <lineage>
        <taxon>Eukaryota</taxon>
        <taxon>Viridiplantae</taxon>
        <taxon>Streptophyta</taxon>
        <taxon>Embryophyta</taxon>
        <taxon>Tracheophyta</taxon>
        <taxon>Spermatophyta</taxon>
        <taxon>Magnoliopsida</taxon>
        <taxon>Liliopsida</taxon>
        <taxon>Poales</taxon>
        <taxon>Poaceae</taxon>
        <taxon>PACMAD clade</taxon>
        <taxon>Arundinoideae</taxon>
        <taxon>Arundineae</taxon>
        <taxon>Arundo</taxon>
    </lineage>
</organism>
<protein>
    <submittedName>
        <fullName evidence="2">Uncharacterized protein</fullName>
    </submittedName>
</protein>
<reference evidence="2" key="2">
    <citation type="journal article" date="2015" name="Data Brief">
        <title>Shoot transcriptome of the giant reed, Arundo donax.</title>
        <authorList>
            <person name="Barrero R.A."/>
            <person name="Guerrero F.D."/>
            <person name="Moolhuijzen P."/>
            <person name="Goolsby J.A."/>
            <person name="Tidwell J."/>
            <person name="Bellgard S.E."/>
            <person name="Bellgard M.I."/>
        </authorList>
    </citation>
    <scope>NUCLEOTIDE SEQUENCE</scope>
    <source>
        <tissue evidence="2">Shoot tissue taken approximately 20 cm above the soil surface</tissue>
    </source>
</reference>
<dbReference type="EMBL" id="GBRH01281526">
    <property type="protein sequence ID" value="JAD16369.1"/>
    <property type="molecule type" value="Transcribed_RNA"/>
</dbReference>
<feature type="chain" id="PRO_5002059481" evidence="1">
    <location>
        <begin position="20"/>
        <end position="93"/>
    </location>
</feature>
<name>A0A0A8XR06_ARUDO</name>
<keyword evidence="1" id="KW-0732">Signal</keyword>
<dbReference type="PANTHER" id="PTHR45763:SF63">
    <property type="entry name" value="ALPHA_BETA FOLD FAMILY PROTEIN, PUTATIVE, EXPRESSED-RELATED"/>
    <property type="match status" value="1"/>
</dbReference>
<dbReference type="AlphaFoldDB" id="A0A0A8XR06"/>